<dbReference type="Gene3D" id="1.10.490.110">
    <property type="entry name" value="Uncharacterized conserved protein DUF2267"/>
    <property type="match status" value="1"/>
</dbReference>
<sequence length="221" mass="23837">MSHSDDPFAPAVQTAHDWLRAVADALGTDDLIFAHRALRAWMHTVRDRIGVANSAHLTAQLPELLRGIYYEGWVPAHVPVHHGQAAFTEQFARVAGIGRDEVGEVAGAVTAALSELFSPGQVDRVFAVLPGHLYTVLCGIEVEEEGAQAAVSERRHGRSAADHPMPLREQVRALGDAVAALARGLEQLPISSADEDRTSSAAQEAHRILLAEGFVPTVRKR</sequence>
<dbReference type="RefSeq" id="WP_195000082.1">
    <property type="nucleotide sequence ID" value="NZ_JADLQN010000001.1"/>
</dbReference>
<keyword evidence="2" id="KW-1185">Reference proteome</keyword>
<proteinExistence type="predicted"/>
<dbReference type="Proteomes" id="UP000707731">
    <property type="component" value="Unassembled WGS sequence"/>
</dbReference>
<gene>
    <name evidence="1" type="ORF">IU449_00940</name>
</gene>
<evidence type="ECO:0000313" key="2">
    <source>
        <dbReference type="Proteomes" id="UP000707731"/>
    </source>
</evidence>
<comment type="caution">
    <text evidence="1">The sequence shown here is derived from an EMBL/GenBank/DDBJ whole genome shotgun (WGS) entry which is preliminary data.</text>
</comment>
<evidence type="ECO:0000313" key="1">
    <source>
        <dbReference type="EMBL" id="MBF6353127.1"/>
    </source>
</evidence>
<protein>
    <submittedName>
        <fullName evidence="1">DUF2267 domain-containing protein</fullName>
    </submittedName>
</protein>
<organism evidence="1 2">
    <name type="scientific">Nocardia higoensis</name>
    <dbReference type="NCBI Taxonomy" id="228599"/>
    <lineage>
        <taxon>Bacteria</taxon>
        <taxon>Bacillati</taxon>
        <taxon>Actinomycetota</taxon>
        <taxon>Actinomycetes</taxon>
        <taxon>Mycobacteriales</taxon>
        <taxon>Nocardiaceae</taxon>
        <taxon>Nocardia</taxon>
    </lineage>
</organism>
<accession>A0ABS0D3Q7</accession>
<dbReference type="Pfam" id="PF10025">
    <property type="entry name" value="DUF2267"/>
    <property type="match status" value="1"/>
</dbReference>
<reference evidence="1 2" key="1">
    <citation type="submission" date="2020-10" db="EMBL/GenBank/DDBJ databases">
        <title>Identification of Nocardia species via Next-generation sequencing and recognition of intraspecies genetic diversity.</title>
        <authorList>
            <person name="Li P."/>
            <person name="Li P."/>
            <person name="Lu B."/>
        </authorList>
    </citation>
    <scope>NUCLEOTIDE SEQUENCE [LARGE SCALE GENOMIC DNA]</scope>
    <source>
        <strain evidence="1 2">BJ06-0143</strain>
    </source>
</reference>
<dbReference type="InterPro" id="IPR038282">
    <property type="entry name" value="DUF2267_sf"/>
</dbReference>
<dbReference type="EMBL" id="JADLQN010000001">
    <property type="protein sequence ID" value="MBF6353127.1"/>
    <property type="molecule type" value="Genomic_DNA"/>
</dbReference>
<name>A0ABS0D3Q7_9NOCA</name>
<dbReference type="InterPro" id="IPR018727">
    <property type="entry name" value="DUF2267"/>
</dbReference>